<proteinExistence type="predicted"/>
<gene>
    <name evidence="3" type="ORF">EI427_25530</name>
</gene>
<keyword evidence="1" id="KW-1133">Transmembrane helix</keyword>
<dbReference type="AlphaFoldDB" id="A0A3Q9FT99"/>
<feature type="transmembrane region" description="Helical" evidence="1">
    <location>
        <begin position="45"/>
        <end position="65"/>
    </location>
</feature>
<evidence type="ECO:0000313" key="3">
    <source>
        <dbReference type="EMBL" id="AZQ65600.1"/>
    </source>
</evidence>
<feature type="transmembrane region" description="Helical" evidence="1">
    <location>
        <begin position="85"/>
        <end position="104"/>
    </location>
</feature>
<keyword evidence="3" id="KW-0614">Plasmid</keyword>
<keyword evidence="3" id="KW-0482">Metalloprotease</keyword>
<dbReference type="OrthoDB" id="378663at2"/>
<feature type="transmembrane region" description="Helical" evidence="1">
    <location>
        <begin position="136"/>
        <end position="153"/>
    </location>
</feature>
<feature type="domain" description="CAAX prenyl protease 2/Lysostaphin resistance protein A-like" evidence="2">
    <location>
        <begin position="121"/>
        <end position="226"/>
    </location>
</feature>
<dbReference type="GO" id="GO:0004175">
    <property type="term" value="F:endopeptidase activity"/>
    <property type="evidence" value="ECO:0007669"/>
    <property type="project" value="UniProtKB-ARBA"/>
</dbReference>
<name>A0A3Q9FT99_9BACT</name>
<dbReference type="Proteomes" id="UP000267268">
    <property type="component" value="Plasmid unnamed1"/>
</dbReference>
<evidence type="ECO:0000313" key="4">
    <source>
        <dbReference type="Proteomes" id="UP000267268"/>
    </source>
</evidence>
<dbReference type="Pfam" id="PF02517">
    <property type="entry name" value="Rce1-like"/>
    <property type="match status" value="1"/>
</dbReference>
<organism evidence="3 4">
    <name type="scientific">Flammeovirga pectinis</name>
    <dbReference type="NCBI Taxonomy" id="2494373"/>
    <lineage>
        <taxon>Bacteria</taxon>
        <taxon>Pseudomonadati</taxon>
        <taxon>Bacteroidota</taxon>
        <taxon>Cytophagia</taxon>
        <taxon>Cytophagales</taxon>
        <taxon>Flammeovirgaceae</taxon>
        <taxon>Flammeovirga</taxon>
    </lineage>
</organism>
<dbReference type="InterPro" id="IPR003675">
    <property type="entry name" value="Rce1/LyrA-like_dom"/>
</dbReference>
<keyword evidence="3" id="KW-0378">Hydrolase</keyword>
<keyword evidence="1" id="KW-0812">Transmembrane</keyword>
<evidence type="ECO:0000259" key="2">
    <source>
        <dbReference type="Pfam" id="PF02517"/>
    </source>
</evidence>
<feature type="transmembrane region" description="Helical" evidence="1">
    <location>
        <begin position="192"/>
        <end position="212"/>
    </location>
</feature>
<keyword evidence="4" id="KW-1185">Reference proteome</keyword>
<evidence type="ECO:0000256" key="1">
    <source>
        <dbReference type="SAM" id="Phobius"/>
    </source>
</evidence>
<geneLocation type="plasmid" evidence="3">
    <name>unnamed1</name>
</geneLocation>
<reference evidence="3 4" key="1">
    <citation type="submission" date="2018-12" db="EMBL/GenBank/DDBJ databases">
        <title>Flammeovirga pectinis sp. nov., isolated from the gut of the Korean scallop, Patinopecten yessoensis.</title>
        <authorList>
            <person name="Bae J.-W."/>
            <person name="Jeong Y.-S."/>
            <person name="Kang W."/>
        </authorList>
    </citation>
    <scope>NUCLEOTIDE SEQUENCE [LARGE SCALE GENOMIC DNA]</scope>
    <source>
        <strain evidence="3 4">L12M1</strain>
        <plasmid evidence="3 4">unnamed1</plasmid>
    </source>
</reference>
<dbReference type="EMBL" id="CP034564">
    <property type="protein sequence ID" value="AZQ65600.1"/>
    <property type="molecule type" value="Genomic_DNA"/>
</dbReference>
<keyword evidence="3" id="KW-0645">Protease</keyword>
<sequence>MKNFITILIIGLIGVTSLIFSEVQYPPEILKILSEKLTPIQIKLLILINPTILIIMSTIVGTLTLGKTELVIFKTKKDLLENLKLNIILGVLLGVFIVIFSLIYQKINPNEFEILSNKTSIHIITKLLYGGISEEIIFRFGVMTFISFLILKIKDKNSTFIYVISILTSSVLFSLSHLPILFQAVSTPSISSIIYIILGNFIPGCVYGFLFWKQSLINSIITHIITHISSIILLATLSLLS</sequence>
<accession>A0A3Q9FT99</accession>
<dbReference type="RefSeq" id="WP_126620475.1">
    <property type="nucleotide sequence ID" value="NZ_CP034564.1"/>
</dbReference>
<dbReference type="GO" id="GO:0008237">
    <property type="term" value="F:metallopeptidase activity"/>
    <property type="evidence" value="ECO:0007669"/>
    <property type="project" value="UniProtKB-KW"/>
</dbReference>
<dbReference type="KEGG" id="fll:EI427_25530"/>
<keyword evidence="1" id="KW-0472">Membrane</keyword>
<feature type="transmembrane region" description="Helical" evidence="1">
    <location>
        <begin position="219"/>
        <end position="240"/>
    </location>
</feature>
<feature type="transmembrane region" description="Helical" evidence="1">
    <location>
        <begin position="160"/>
        <end position="180"/>
    </location>
</feature>
<dbReference type="GO" id="GO:0006508">
    <property type="term" value="P:proteolysis"/>
    <property type="evidence" value="ECO:0007669"/>
    <property type="project" value="UniProtKB-KW"/>
</dbReference>
<protein>
    <submittedName>
        <fullName evidence="3">CPBP family intramembrane metalloprotease</fullName>
    </submittedName>
</protein>
<dbReference type="GO" id="GO:0080120">
    <property type="term" value="P:CAAX-box protein maturation"/>
    <property type="evidence" value="ECO:0007669"/>
    <property type="project" value="UniProtKB-ARBA"/>
</dbReference>